<organism evidence="2 3">
    <name type="scientific">Dioscorea zingiberensis</name>
    <dbReference type="NCBI Taxonomy" id="325984"/>
    <lineage>
        <taxon>Eukaryota</taxon>
        <taxon>Viridiplantae</taxon>
        <taxon>Streptophyta</taxon>
        <taxon>Embryophyta</taxon>
        <taxon>Tracheophyta</taxon>
        <taxon>Spermatophyta</taxon>
        <taxon>Magnoliopsida</taxon>
        <taxon>Liliopsida</taxon>
        <taxon>Dioscoreales</taxon>
        <taxon>Dioscoreaceae</taxon>
        <taxon>Dioscorea</taxon>
    </lineage>
</organism>
<dbReference type="InterPro" id="IPR003676">
    <property type="entry name" value="SAUR_fam"/>
</dbReference>
<dbReference type="PANTHER" id="PTHR31374">
    <property type="entry name" value="AUXIN-INDUCED PROTEIN-LIKE-RELATED"/>
    <property type="match status" value="1"/>
</dbReference>
<evidence type="ECO:0000313" key="3">
    <source>
        <dbReference type="Proteomes" id="UP001085076"/>
    </source>
</evidence>
<dbReference type="PANTHER" id="PTHR31374:SF198">
    <property type="entry name" value="AUXIN-RESPONSIVE PROTEIN SAUR72"/>
    <property type="match status" value="1"/>
</dbReference>
<sequence length="82" mass="9399">MGSRRGPSCKFESSETPKGYVPVLVVAGERSERFMLRVELFKHPFIVALLQRAAEEFGFQQRGVIRLPCDVEEFRRALLELS</sequence>
<evidence type="ECO:0000313" key="2">
    <source>
        <dbReference type="EMBL" id="KAJ0980422.1"/>
    </source>
</evidence>
<dbReference type="EMBL" id="JAGGNH010000002">
    <property type="protein sequence ID" value="KAJ0980422.1"/>
    <property type="molecule type" value="Genomic_DNA"/>
</dbReference>
<accession>A0A9D5CWR0</accession>
<evidence type="ECO:0000256" key="1">
    <source>
        <dbReference type="ARBA" id="ARBA00006974"/>
    </source>
</evidence>
<dbReference type="Pfam" id="PF02519">
    <property type="entry name" value="Auxin_inducible"/>
    <property type="match status" value="1"/>
</dbReference>
<comment type="caution">
    <text evidence="2">The sequence shown here is derived from an EMBL/GenBank/DDBJ whole genome shotgun (WGS) entry which is preliminary data.</text>
</comment>
<dbReference type="AlphaFoldDB" id="A0A9D5CWR0"/>
<gene>
    <name evidence="2" type="ORF">J5N97_008677</name>
</gene>
<dbReference type="OrthoDB" id="838391at2759"/>
<dbReference type="Proteomes" id="UP001085076">
    <property type="component" value="Miscellaneous, Linkage group lg02"/>
</dbReference>
<proteinExistence type="inferred from homology"/>
<dbReference type="GO" id="GO:0009733">
    <property type="term" value="P:response to auxin"/>
    <property type="evidence" value="ECO:0007669"/>
    <property type="project" value="InterPro"/>
</dbReference>
<reference evidence="2" key="1">
    <citation type="submission" date="2021-03" db="EMBL/GenBank/DDBJ databases">
        <authorList>
            <person name="Li Z."/>
            <person name="Yang C."/>
        </authorList>
    </citation>
    <scope>NUCLEOTIDE SEQUENCE</scope>
    <source>
        <strain evidence="2">Dzin_1.0</strain>
        <tissue evidence="2">Leaf</tissue>
    </source>
</reference>
<keyword evidence="3" id="KW-1185">Reference proteome</keyword>
<name>A0A9D5CWR0_9LILI</name>
<comment type="similarity">
    <text evidence="1">Belongs to the ARG7 family.</text>
</comment>
<reference evidence="2" key="2">
    <citation type="journal article" date="2022" name="Hortic Res">
        <title>The genome of Dioscorea zingiberensis sheds light on the biosynthesis, origin and evolution of the medicinally important diosgenin saponins.</title>
        <authorList>
            <person name="Li Y."/>
            <person name="Tan C."/>
            <person name="Li Z."/>
            <person name="Guo J."/>
            <person name="Li S."/>
            <person name="Chen X."/>
            <person name="Wang C."/>
            <person name="Dai X."/>
            <person name="Yang H."/>
            <person name="Song W."/>
            <person name="Hou L."/>
            <person name="Xu J."/>
            <person name="Tong Z."/>
            <person name="Xu A."/>
            <person name="Yuan X."/>
            <person name="Wang W."/>
            <person name="Yang Q."/>
            <person name="Chen L."/>
            <person name="Sun Z."/>
            <person name="Wang K."/>
            <person name="Pan B."/>
            <person name="Chen J."/>
            <person name="Bao Y."/>
            <person name="Liu F."/>
            <person name="Qi X."/>
            <person name="Gang D.R."/>
            <person name="Wen J."/>
            <person name="Li J."/>
        </authorList>
    </citation>
    <scope>NUCLEOTIDE SEQUENCE</scope>
    <source>
        <strain evidence="2">Dzin_1.0</strain>
    </source>
</reference>
<evidence type="ECO:0008006" key="4">
    <source>
        <dbReference type="Google" id="ProtNLM"/>
    </source>
</evidence>
<protein>
    <recommendedName>
        <fullName evidence="4">Small auxin up regulated protein</fullName>
    </recommendedName>
</protein>